<sequence length="490" mass="54484">MMRRIFISLSAPMLSFFALSLHCELRAFHLNDANPKVTEPAKPISDKFLRANVILSSQKMGIVGENFLGFSYEKSILSTPHFQADNKALIRFFSNLGTGVLRIGGNTVNQTEWHPEGEGYIPFKTSPSDIERLAGFLRAVNWKVIYGLNAATSLEYETANEADFVLQILGDRLESFEVGNEPDLYHKNKLRPENYTYDHFLFDWDYFTSAIKYVSLNPVFSGPSSAHYYAKYTIPFASDRGNKINQLTHHYYRANGKSPDATMDLLLAPDRKLILSLIEMNKVTKLNNIPNGYRMVETNSFYNGGADGVSNAFGSALWLIDYCFTLAKYGAVGANFHGGGKIGGYTPISSHRNGQIVGAEAIYYGMLLFSKMLPGEILNSKIKLKHDNKENFLKTHSVIKSDGEIATVLINTSRIHSIKTKVIYHKSISSATAMLLTAPHLESTKGFQFAGSSIEINGQWSPVNISFIFNSKYALEVSVPSGSAILIQAN</sequence>
<evidence type="ECO:0000313" key="3">
    <source>
        <dbReference type="Proteomes" id="UP000184731"/>
    </source>
</evidence>
<dbReference type="InterPro" id="IPR013780">
    <property type="entry name" value="Glyco_hydro_b"/>
</dbReference>
<evidence type="ECO:0008006" key="4">
    <source>
        <dbReference type="Google" id="ProtNLM"/>
    </source>
</evidence>
<dbReference type="RefSeq" id="WP_148697913.1">
    <property type="nucleotide sequence ID" value="NZ_CP017834.1"/>
</dbReference>
<organism evidence="2 3">
    <name type="scientific">Silvanigrella aquatica</name>
    <dbReference type="NCBI Taxonomy" id="1915309"/>
    <lineage>
        <taxon>Bacteria</taxon>
        <taxon>Pseudomonadati</taxon>
        <taxon>Bdellovibrionota</taxon>
        <taxon>Oligoflexia</taxon>
        <taxon>Silvanigrellales</taxon>
        <taxon>Silvanigrellaceae</taxon>
        <taxon>Silvanigrella</taxon>
    </lineage>
</organism>
<evidence type="ECO:0000256" key="1">
    <source>
        <dbReference type="SAM" id="SignalP"/>
    </source>
</evidence>
<accession>A0A1L4D1U6</accession>
<dbReference type="InterPro" id="IPR052974">
    <property type="entry name" value="GH79_Enzymes"/>
</dbReference>
<reference evidence="2 3" key="1">
    <citation type="submission" date="2016-10" db="EMBL/GenBank/DDBJ databases">
        <title>Silvanigrella aquatica sp. nov., isolated from a freshwater lake located in the Black Forest, Germany, description of Silvanigrellaceae fam. nov., Silvanigrellales ord. nov., reclassification of the order Bdellovibrionales in the class Oligoflexia, reclassification of the families Bacteriovoracaceae and Halobacteriovoraceae in the new order Bacteriovoracales ord. nov., and reclassification of the family Pseudobacteriovoracaceae in the order Oligoflexiales.</title>
        <authorList>
            <person name="Hahn M.W."/>
            <person name="Schmidt J."/>
            <person name="Koll U."/>
            <person name="Rohde M."/>
            <person name="Verbag S."/>
            <person name="Pitt A."/>
            <person name="Nakai R."/>
            <person name="Naganuma T."/>
            <person name="Lang E."/>
        </authorList>
    </citation>
    <scope>NUCLEOTIDE SEQUENCE [LARGE SCALE GENOMIC DNA]</scope>
    <source>
        <strain evidence="2 3">MWH-Nonnen-W8red</strain>
    </source>
</reference>
<dbReference type="KEGG" id="saqi:AXG55_09695"/>
<keyword evidence="3" id="KW-1185">Reference proteome</keyword>
<feature type="chain" id="PRO_5012927817" description="Beta-glucuronidase C-terminal domain-containing protein" evidence="1">
    <location>
        <begin position="24"/>
        <end position="490"/>
    </location>
</feature>
<dbReference type="Gene3D" id="2.60.40.1180">
    <property type="entry name" value="Golgi alpha-mannosidase II"/>
    <property type="match status" value="1"/>
</dbReference>
<dbReference type="OrthoDB" id="5166947at2"/>
<dbReference type="SUPFAM" id="SSF51445">
    <property type="entry name" value="(Trans)glycosidases"/>
    <property type="match status" value="1"/>
</dbReference>
<dbReference type="PANTHER" id="PTHR36183">
    <property type="entry name" value="BETA-GLUCURONIDASE"/>
    <property type="match status" value="1"/>
</dbReference>
<evidence type="ECO:0000313" key="2">
    <source>
        <dbReference type="EMBL" id="APJ04160.1"/>
    </source>
</evidence>
<dbReference type="Proteomes" id="UP000184731">
    <property type="component" value="Chromosome"/>
</dbReference>
<protein>
    <recommendedName>
        <fullName evidence="4">Beta-glucuronidase C-terminal domain-containing protein</fullName>
    </recommendedName>
</protein>
<dbReference type="STRING" id="1915309.AXG55_09695"/>
<dbReference type="AlphaFoldDB" id="A0A1L4D1U6"/>
<dbReference type="PANTHER" id="PTHR36183:SF2">
    <property type="entry name" value="BETA-GLUCURONIDASE C-TERMINAL DOMAIN-CONTAINING PROTEIN"/>
    <property type="match status" value="1"/>
</dbReference>
<dbReference type="EMBL" id="CP017834">
    <property type="protein sequence ID" value="APJ04160.1"/>
    <property type="molecule type" value="Genomic_DNA"/>
</dbReference>
<gene>
    <name evidence="2" type="ORF">AXG55_09695</name>
</gene>
<proteinExistence type="predicted"/>
<dbReference type="InterPro" id="IPR017853">
    <property type="entry name" value="GH"/>
</dbReference>
<feature type="signal peptide" evidence="1">
    <location>
        <begin position="1"/>
        <end position="23"/>
    </location>
</feature>
<dbReference type="Gene3D" id="3.20.20.80">
    <property type="entry name" value="Glycosidases"/>
    <property type="match status" value="1"/>
</dbReference>
<name>A0A1L4D1U6_9BACT</name>
<keyword evidence="1" id="KW-0732">Signal</keyword>